<reference evidence="2 3" key="1">
    <citation type="journal article" date="2009" name="Stand. Genomic Sci.">
        <title>Complete genome sequence of Saccharomonospora viridis type strain (P101).</title>
        <authorList>
            <person name="Pati A."/>
            <person name="Sikorski J."/>
            <person name="Nolan M."/>
            <person name="Lapidus A."/>
            <person name="Copeland A."/>
            <person name="Glavina Del Rio T."/>
            <person name="Lucas S."/>
            <person name="Chen F."/>
            <person name="Tice H."/>
            <person name="Pitluck S."/>
            <person name="Cheng J.F."/>
            <person name="Chertkov O."/>
            <person name="Brettin T."/>
            <person name="Han C."/>
            <person name="Detter J.C."/>
            <person name="Kuske C."/>
            <person name="Bruce D."/>
            <person name="Goodwin L."/>
            <person name="Chain P."/>
            <person name="D'haeseleer P."/>
            <person name="Chen A."/>
            <person name="Palaniappan K."/>
            <person name="Ivanova N."/>
            <person name="Mavromatis K."/>
            <person name="Mikhailova N."/>
            <person name="Rohde M."/>
            <person name="Tindall B.J."/>
            <person name="Goker M."/>
            <person name="Bristow J."/>
            <person name="Eisen J.A."/>
            <person name="Markowitz V."/>
            <person name="Hugenholtz P."/>
            <person name="Kyrpides N.C."/>
            <person name="Klenk H.P."/>
        </authorList>
    </citation>
    <scope>NUCLEOTIDE SEQUENCE [LARGE SCALE GENOMIC DNA]</scope>
    <source>
        <strain evidence="3">ATCC 15386 / DSM 43017 / JCM 3036 / NBRC 12207 / P101</strain>
    </source>
</reference>
<protein>
    <submittedName>
        <fullName evidence="2">Uncharacterized protein</fullName>
    </submittedName>
</protein>
<dbReference type="STRING" id="471857.Svir_00800"/>
<evidence type="ECO:0000256" key="1">
    <source>
        <dbReference type="SAM" id="MobiDB-lite"/>
    </source>
</evidence>
<sequence>MVGLAPESSAAAFGAVARRASRSSKGLVGFLDPDGVKKSDGVGGVVPAGSEVVRAGLVLRQPESSPCGSDVVPPGVSCGFSESFEAAEGSDGSFEAEDSGLSGVDDEDVDVDDVDEDADEDADEDEEGVVDEAAAGAGDTSGAPDTSARMSSRRRRCSLLLMVPAASSVSRRRNSSCQDIANSPERCIARTP</sequence>
<accession>C7MRV7</accession>
<feature type="compositionally biased region" description="Acidic residues" evidence="1">
    <location>
        <begin position="94"/>
        <end position="130"/>
    </location>
</feature>
<proteinExistence type="predicted"/>
<organism evidence="2 3">
    <name type="scientific">Saccharomonospora viridis (strain ATCC 15386 / DSM 43017 / JCM 3036 / CCUG 5913 / NBRC 12207 / NCIMB 9602 / P101)</name>
    <name type="common">Thermoactinomyces viridis</name>
    <dbReference type="NCBI Taxonomy" id="471857"/>
    <lineage>
        <taxon>Bacteria</taxon>
        <taxon>Bacillati</taxon>
        <taxon>Actinomycetota</taxon>
        <taxon>Actinomycetes</taxon>
        <taxon>Pseudonocardiales</taxon>
        <taxon>Pseudonocardiaceae</taxon>
        <taxon>Saccharomonospora</taxon>
    </lineage>
</organism>
<feature type="region of interest" description="Disordered" evidence="1">
    <location>
        <begin position="166"/>
        <end position="192"/>
    </location>
</feature>
<evidence type="ECO:0000313" key="2">
    <source>
        <dbReference type="EMBL" id="ACU95169.1"/>
    </source>
</evidence>
<dbReference type="AlphaFoldDB" id="C7MRV7"/>
<feature type="region of interest" description="Disordered" evidence="1">
    <location>
        <begin position="82"/>
        <end position="154"/>
    </location>
</feature>
<keyword evidence="3" id="KW-1185">Reference proteome</keyword>
<dbReference type="HOGENOM" id="CLU_1414275_0_0_11"/>
<dbReference type="EMBL" id="CP001683">
    <property type="protein sequence ID" value="ACU95169.1"/>
    <property type="molecule type" value="Genomic_DNA"/>
</dbReference>
<dbReference type="Proteomes" id="UP000000841">
    <property type="component" value="Chromosome"/>
</dbReference>
<evidence type="ECO:0000313" key="3">
    <source>
        <dbReference type="Proteomes" id="UP000000841"/>
    </source>
</evidence>
<name>C7MRV7_SACVD</name>
<dbReference type="KEGG" id="svi:Svir_00800"/>
<gene>
    <name evidence="2" type="ordered locus">Svir_00800</name>
</gene>